<dbReference type="InterPro" id="IPR039426">
    <property type="entry name" value="TonB-dep_rcpt-like"/>
</dbReference>
<dbReference type="InterPro" id="IPR008969">
    <property type="entry name" value="CarboxyPept-like_regulatory"/>
</dbReference>
<evidence type="ECO:0000256" key="2">
    <source>
        <dbReference type="ARBA" id="ARBA00022448"/>
    </source>
</evidence>
<evidence type="ECO:0000313" key="15">
    <source>
        <dbReference type="Proteomes" id="UP000237310"/>
    </source>
</evidence>
<feature type="domain" description="TonB-dependent receptor-like beta-barrel" evidence="12">
    <location>
        <begin position="303"/>
        <end position="658"/>
    </location>
</feature>
<keyword evidence="7 10" id="KW-0472">Membrane</keyword>
<dbReference type="GO" id="GO:0044718">
    <property type="term" value="P:siderophore transmembrane transport"/>
    <property type="evidence" value="ECO:0007669"/>
    <property type="project" value="TreeGrafter"/>
</dbReference>
<dbReference type="Pfam" id="PF00593">
    <property type="entry name" value="TonB_dep_Rec_b-barrel"/>
    <property type="match status" value="1"/>
</dbReference>
<dbReference type="Gene3D" id="2.60.40.1120">
    <property type="entry name" value="Carboxypeptidase-like, regulatory domain"/>
    <property type="match status" value="1"/>
</dbReference>
<feature type="domain" description="TonB-dependent receptor plug" evidence="13">
    <location>
        <begin position="119"/>
        <end position="213"/>
    </location>
</feature>
<organism evidence="14 15">
    <name type="scientific">Flavobacterium alvei</name>
    <dbReference type="NCBI Taxonomy" id="2080416"/>
    <lineage>
        <taxon>Bacteria</taxon>
        <taxon>Pseudomonadati</taxon>
        <taxon>Bacteroidota</taxon>
        <taxon>Flavobacteriia</taxon>
        <taxon>Flavobacteriales</taxon>
        <taxon>Flavobacteriaceae</taxon>
        <taxon>Flavobacterium</taxon>
    </lineage>
</organism>
<reference evidence="14 15" key="1">
    <citation type="submission" date="2018-01" db="EMBL/GenBank/DDBJ databases">
        <authorList>
            <person name="Gaut B.S."/>
            <person name="Morton B.R."/>
            <person name="Clegg M.T."/>
            <person name="Duvall M.R."/>
        </authorList>
    </citation>
    <scope>NUCLEOTIDE SEQUENCE [LARGE SCALE GENOMIC DNA]</scope>
    <source>
        <strain evidence="14 15">HR-AY</strain>
    </source>
</reference>
<dbReference type="GO" id="GO:0015344">
    <property type="term" value="F:siderophore uptake transmembrane transporter activity"/>
    <property type="evidence" value="ECO:0007669"/>
    <property type="project" value="TreeGrafter"/>
</dbReference>
<keyword evidence="9" id="KW-0998">Cell outer membrane</keyword>
<dbReference type="Pfam" id="PF13715">
    <property type="entry name" value="CarbopepD_reg_2"/>
    <property type="match status" value="1"/>
</dbReference>
<evidence type="ECO:0000256" key="8">
    <source>
        <dbReference type="ARBA" id="ARBA00023170"/>
    </source>
</evidence>
<evidence type="ECO:0000256" key="3">
    <source>
        <dbReference type="ARBA" id="ARBA00022452"/>
    </source>
</evidence>
<dbReference type="Proteomes" id="UP000237310">
    <property type="component" value="Unassembled WGS sequence"/>
</dbReference>
<keyword evidence="8 14" id="KW-0675">Receptor</keyword>
<dbReference type="PANTHER" id="PTHR30069:SF29">
    <property type="entry name" value="HEMOGLOBIN AND HEMOGLOBIN-HAPTOGLOBIN-BINDING PROTEIN 1-RELATED"/>
    <property type="match status" value="1"/>
</dbReference>
<evidence type="ECO:0000256" key="5">
    <source>
        <dbReference type="ARBA" id="ARBA00022729"/>
    </source>
</evidence>
<dbReference type="SUPFAM" id="SSF49464">
    <property type="entry name" value="Carboxypeptidase regulatory domain-like"/>
    <property type="match status" value="1"/>
</dbReference>
<dbReference type="EMBL" id="PQVG01000005">
    <property type="protein sequence ID" value="POY39558.1"/>
    <property type="molecule type" value="Genomic_DNA"/>
</dbReference>
<keyword evidence="5 11" id="KW-0732">Signal</keyword>
<accession>A0A2S5AAE9</accession>
<feature type="chain" id="PRO_5015634649" evidence="11">
    <location>
        <begin position="19"/>
        <end position="712"/>
    </location>
</feature>
<keyword evidence="3" id="KW-1134">Transmembrane beta strand</keyword>
<dbReference type="InterPro" id="IPR012910">
    <property type="entry name" value="Plug_dom"/>
</dbReference>
<comment type="subcellular location">
    <subcellularLocation>
        <location evidence="1">Cell outer membrane</location>
        <topology evidence="1">Multi-pass membrane protein</topology>
    </subcellularLocation>
</comment>
<dbReference type="Gene3D" id="2.170.130.10">
    <property type="entry name" value="TonB-dependent receptor, plug domain"/>
    <property type="match status" value="1"/>
</dbReference>
<keyword evidence="4" id="KW-0812">Transmembrane</keyword>
<dbReference type="GO" id="GO:0009279">
    <property type="term" value="C:cell outer membrane"/>
    <property type="evidence" value="ECO:0007669"/>
    <property type="project" value="UniProtKB-SubCell"/>
</dbReference>
<comment type="similarity">
    <text evidence="10">Belongs to the TonB-dependent receptor family.</text>
</comment>
<evidence type="ECO:0000256" key="1">
    <source>
        <dbReference type="ARBA" id="ARBA00004571"/>
    </source>
</evidence>
<dbReference type="PANTHER" id="PTHR30069">
    <property type="entry name" value="TONB-DEPENDENT OUTER MEMBRANE RECEPTOR"/>
    <property type="match status" value="1"/>
</dbReference>
<evidence type="ECO:0000256" key="9">
    <source>
        <dbReference type="ARBA" id="ARBA00023237"/>
    </source>
</evidence>
<keyword evidence="15" id="KW-1185">Reference proteome</keyword>
<dbReference type="InterPro" id="IPR036942">
    <property type="entry name" value="Beta-barrel_TonB_sf"/>
</dbReference>
<keyword evidence="6 10" id="KW-0798">TonB box</keyword>
<evidence type="ECO:0000256" key="4">
    <source>
        <dbReference type="ARBA" id="ARBA00022692"/>
    </source>
</evidence>
<dbReference type="InterPro" id="IPR000531">
    <property type="entry name" value="Beta-barrel_TonB"/>
</dbReference>
<comment type="caution">
    <text evidence="14">The sequence shown here is derived from an EMBL/GenBank/DDBJ whole genome shotgun (WGS) entry which is preliminary data.</text>
</comment>
<dbReference type="AlphaFoldDB" id="A0A2S5AAE9"/>
<dbReference type="Gene3D" id="2.40.170.20">
    <property type="entry name" value="TonB-dependent receptor, beta-barrel domain"/>
    <property type="match status" value="1"/>
</dbReference>
<feature type="signal peptide" evidence="11">
    <location>
        <begin position="1"/>
        <end position="18"/>
    </location>
</feature>
<evidence type="ECO:0000259" key="13">
    <source>
        <dbReference type="Pfam" id="PF07715"/>
    </source>
</evidence>
<dbReference type="Pfam" id="PF07715">
    <property type="entry name" value="Plug"/>
    <property type="match status" value="1"/>
</dbReference>
<evidence type="ECO:0000256" key="11">
    <source>
        <dbReference type="SAM" id="SignalP"/>
    </source>
</evidence>
<evidence type="ECO:0000256" key="10">
    <source>
        <dbReference type="RuleBase" id="RU003357"/>
    </source>
</evidence>
<evidence type="ECO:0000313" key="14">
    <source>
        <dbReference type="EMBL" id="POY39558.1"/>
    </source>
</evidence>
<keyword evidence="2" id="KW-0813">Transport</keyword>
<dbReference type="RefSeq" id="WP_103806097.1">
    <property type="nucleotide sequence ID" value="NZ_PQVG01000005.1"/>
</dbReference>
<name>A0A2S5AAE9_9FLAO</name>
<evidence type="ECO:0000259" key="12">
    <source>
        <dbReference type="Pfam" id="PF00593"/>
    </source>
</evidence>
<protein>
    <submittedName>
        <fullName evidence="14">TonB-dependent receptor</fullName>
    </submittedName>
</protein>
<dbReference type="InterPro" id="IPR037066">
    <property type="entry name" value="Plug_dom_sf"/>
</dbReference>
<dbReference type="SUPFAM" id="SSF56935">
    <property type="entry name" value="Porins"/>
    <property type="match status" value="1"/>
</dbReference>
<evidence type="ECO:0000256" key="6">
    <source>
        <dbReference type="ARBA" id="ARBA00023077"/>
    </source>
</evidence>
<sequence length="712" mass="79902">MKTFLSIALFFCSIISFSQTTISGKIVDEKNKPVPNANIYIDGTYDGATSDDKGDFSFITTAVGNQNLVISALSFETKSLPIVVENFKNQTLQLKPSSTQLNEVLITAGTMESGGKSRVSVLKPLDILTTAGNPGDIVSAFKTLPGTQVVGESGKLFVRGGEANETQTFVDGIRVAQPYLQTANNVPTRSTFSAMLFKGTTFSTGGYSAEYGEALSSVLLMNTIDEPDLEKTDVGVMSVGASLGNTQKWKNNSLSVNTSYINLQPYQTLLPDNIEWIKPYESFGGETVFRQKLDRGLLKFYASYTAANFDLKQDDVNYPDKLRTQNKNNNLYSNLSYKGGFGDNWNIFAGISFAKSRNSGIFDVYNYDASENASHLKLKLIKPISDKIKTSFGVDYFYTNFSELVTNFKSGYNSNILAAYSETDFFIASNLVAKVGFRFSKNYLLNENSIAPRLALAYKVAKNQQFSMAYGTFEQAPKNDYLKYSTNLKAEKAQHYILNYEFNKDKQVFKAEIYYKSYDNLVKYDTKSPVYSSNFSNNGTGYAKGLELYWRDNKNIKNLEYWISYSYIDTERNYANFPNQATPSFVADHTASLVTKYWIQDWRSQIGATYTFSSGRPYNNPNETVFMDGKTKTYNNLSVNWAYLISPQKILFFSVTNVAGIKNVYGYNYANTPNSAGIYESQAIVPTADRFFFVGFFWTISKDKKTNQLENL</sequence>
<dbReference type="OrthoDB" id="1075473at2"/>
<gene>
    <name evidence="14" type="ORF">C3L50_10345</name>
</gene>
<proteinExistence type="inferred from homology"/>
<evidence type="ECO:0000256" key="7">
    <source>
        <dbReference type="ARBA" id="ARBA00023136"/>
    </source>
</evidence>